<evidence type="ECO:0000313" key="2">
    <source>
        <dbReference type="Proteomes" id="UP000324222"/>
    </source>
</evidence>
<dbReference type="EMBL" id="VSRR010000871">
    <property type="protein sequence ID" value="MPC20436.1"/>
    <property type="molecule type" value="Genomic_DNA"/>
</dbReference>
<proteinExistence type="predicted"/>
<protein>
    <submittedName>
        <fullName evidence="1">Uncharacterized protein</fullName>
    </submittedName>
</protein>
<reference evidence="1 2" key="1">
    <citation type="submission" date="2019-05" db="EMBL/GenBank/DDBJ databases">
        <title>Another draft genome of Portunus trituberculatus and its Hox gene families provides insights of decapod evolution.</title>
        <authorList>
            <person name="Jeong J.-H."/>
            <person name="Song I."/>
            <person name="Kim S."/>
            <person name="Choi T."/>
            <person name="Kim D."/>
            <person name="Ryu S."/>
            <person name="Kim W."/>
        </authorList>
    </citation>
    <scope>NUCLEOTIDE SEQUENCE [LARGE SCALE GENOMIC DNA]</scope>
    <source>
        <tissue evidence="1">Muscle</tissue>
    </source>
</reference>
<keyword evidence="2" id="KW-1185">Reference proteome</keyword>
<evidence type="ECO:0000313" key="1">
    <source>
        <dbReference type="EMBL" id="MPC20436.1"/>
    </source>
</evidence>
<name>A0A5B7DH49_PORTR</name>
<comment type="caution">
    <text evidence="1">The sequence shown here is derived from an EMBL/GenBank/DDBJ whole genome shotgun (WGS) entry which is preliminary data.</text>
</comment>
<organism evidence="1 2">
    <name type="scientific">Portunus trituberculatus</name>
    <name type="common">Swimming crab</name>
    <name type="synonym">Neptunus trituberculatus</name>
    <dbReference type="NCBI Taxonomy" id="210409"/>
    <lineage>
        <taxon>Eukaryota</taxon>
        <taxon>Metazoa</taxon>
        <taxon>Ecdysozoa</taxon>
        <taxon>Arthropoda</taxon>
        <taxon>Crustacea</taxon>
        <taxon>Multicrustacea</taxon>
        <taxon>Malacostraca</taxon>
        <taxon>Eumalacostraca</taxon>
        <taxon>Eucarida</taxon>
        <taxon>Decapoda</taxon>
        <taxon>Pleocyemata</taxon>
        <taxon>Brachyura</taxon>
        <taxon>Eubrachyura</taxon>
        <taxon>Portunoidea</taxon>
        <taxon>Portunidae</taxon>
        <taxon>Portuninae</taxon>
        <taxon>Portunus</taxon>
    </lineage>
</organism>
<dbReference type="Proteomes" id="UP000324222">
    <property type="component" value="Unassembled WGS sequence"/>
</dbReference>
<gene>
    <name evidence="1" type="ORF">E2C01_013378</name>
</gene>
<dbReference type="AlphaFoldDB" id="A0A5B7DH49"/>
<accession>A0A5B7DH49</accession>
<sequence length="93" mass="10579">MDITTFFGHTNLTDSILTREGHVKFQEDRQHSDNITVLASESQGIYLPEDRPSIKEPLLEAHHSKFMPLLDIPEVITQQVAWEPIPAKTVNTL</sequence>